<evidence type="ECO:0000256" key="4">
    <source>
        <dbReference type="RuleBase" id="RU361153"/>
    </source>
</evidence>
<dbReference type="EMBL" id="JAIWYP010000009">
    <property type="protein sequence ID" value="KAH3776392.1"/>
    <property type="molecule type" value="Genomic_DNA"/>
</dbReference>
<evidence type="ECO:0000259" key="6">
    <source>
        <dbReference type="Pfam" id="PF00150"/>
    </source>
</evidence>
<sequence>MLRFLVCLLVLVKGVHSGRLQVQGSNLVKDGQRVFLSGTNLAWVNYAQDFGHNHYSGVRSKMEQILNELHASGGNSIRIWLHIEGQTTPEWTNDGHVSGMDATLVSDLRSFLQSAQRLNILVFIVLWNGAKNEQYHYRLNGLIVDTNKLQSYIDKCLQPMVHALKNEPALGGWEIINEPEGEMIPGHHDSNPCRDTSALEGSGMGWEGRLYTADQIQRFINWQADAIRREDPGTMVTVGTWNPKPNTDRFGFKNLYKDSCLIDAGGRSQGTLTFYQVHTYSYQGHWDGYSPFQKHYNDYGLDKPLVIGEFRESEAAGLKITDLYNYAYYYGYSGAWGWHAIENNWGNIRTGIEWLRGRNDQQKGVFEYKVAYMGYLRFYLISKMEVADDCTPVSKMEDVDD</sequence>
<comment type="caution">
    <text evidence="7">The sequence shown here is derived from an EMBL/GenBank/DDBJ whole genome shotgun (WGS) entry which is preliminary data.</text>
</comment>
<reference evidence="7" key="2">
    <citation type="submission" date="2020-11" db="EMBL/GenBank/DDBJ databases">
        <authorList>
            <person name="McCartney M.A."/>
            <person name="Auch B."/>
            <person name="Kono T."/>
            <person name="Mallez S."/>
            <person name="Becker A."/>
            <person name="Gohl D.M."/>
            <person name="Silverstein K.A.T."/>
            <person name="Koren S."/>
            <person name="Bechman K.B."/>
            <person name="Herman A."/>
            <person name="Abrahante J.E."/>
            <person name="Garbe J."/>
        </authorList>
    </citation>
    <scope>NUCLEOTIDE SEQUENCE</scope>
    <source>
        <strain evidence="7">Duluth1</strain>
        <tissue evidence="7">Whole animal</tissue>
    </source>
</reference>
<proteinExistence type="inferred from homology"/>
<keyword evidence="2 4" id="KW-0378">Hydrolase</keyword>
<dbReference type="GO" id="GO:0000272">
    <property type="term" value="P:polysaccharide catabolic process"/>
    <property type="evidence" value="ECO:0007669"/>
    <property type="project" value="InterPro"/>
</dbReference>
<evidence type="ECO:0000256" key="1">
    <source>
        <dbReference type="ARBA" id="ARBA00005641"/>
    </source>
</evidence>
<evidence type="ECO:0000256" key="3">
    <source>
        <dbReference type="ARBA" id="ARBA00023295"/>
    </source>
</evidence>
<reference evidence="7" key="1">
    <citation type="journal article" date="2019" name="bioRxiv">
        <title>The Genome of the Zebra Mussel, Dreissena polymorpha: A Resource for Invasive Species Research.</title>
        <authorList>
            <person name="McCartney M.A."/>
            <person name="Auch B."/>
            <person name="Kono T."/>
            <person name="Mallez S."/>
            <person name="Zhang Y."/>
            <person name="Obille A."/>
            <person name="Becker A."/>
            <person name="Abrahante J.E."/>
            <person name="Garbe J."/>
            <person name="Badalamenti J.P."/>
            <person name="Herman A."/>
            <person name="Mangelson H."/>
            <person name="Liachko I."/>
            <person name="Sullivan S."/>
            <person name="Sone E.D."/>
            <person name="Koren S."/>
            <person name="Silverstein K.A.T."/>
            <person name="Beckman K.B."/>
            <person name="Gohl D.M."/>
        </authorList>
    </citation>
    <scope>NUCLEOTIDE SEQUENCE</scope>
    <source>
        <strain evidence="7">Duluth1</strain>
        <tissue evidence="7">Whole animal</tissue>
    </source>
</reference>
<dbReference type="PANTHER" id="PTHR37398">
    <property type="entry name" value="ENDO-BETA-1,4-MANNANASE"/>
    <property type="match status" value="1"/>
</dbReference>
<keyword evidence="8" id="KW-1185">Reference proteome</keyword>
<dbReference type="SUPFAM" id="SSF51445">
    <property type="entry name" value="(Trans)glycosidases"/>
    <property type="match status" value="1"/>
</dbReference>
<dbReference type="AlphaFoldDB" id="A0A9D4IKW1"/>
<gene>
    <name evidence="7" type="ORF">DPMN_177815</name>
</gene>
<feature type="domain" description="Glycoside hydrolase family 5" evidence="6">
    <location>
        <begin position="52"/>
        <end position="317"/>
    </location>
</feature>
<keyword evidence="3 4" id="KW-0326">Glycosidase</keyword>
<evidence type="ECO:0000313" key="8">
    <source>
        <dbReference type="Proteomes" id="UP000828390"/>
    </source>
</evidence>
<dbReference type="Gene3D" id="3.20.20.80">
    <property type="entry name" value="Glycosidases"/>
    <property type="match status" value="1"/>
</dbReference>
<protein>
    <recommendedName>
        <fullName evidence="6">Glycoside hydrolase family 5 domain-containing protein</fullName>
    </recommendedName>
</protein>
<evidence type="ECO:0000313" key="7">
    <source>
        <dbReference type="EMBL" id="KAH3776392.1"/>
    </source>
</evidence>
<keyword evidence="5" id="KW-0732">Signal</keyword>
<dbReference type="InterPro" id="IPR017853">
    <property type="entry name" value="GH"/>
</dbReference>
<evidence type="ECO:0000256" key="2">
    <source>
        <dbReference type="ARBA" id="ARBA00022801"/>
    </source>
</evidence>
<dbReference type="Proteomes" id="UP000828390">
    <property type="component" value="Unassembled WGS sequence"/>
</dbReference>
<name>A0A9D4IKW1_DREPO</name>
<organism evidence="7 8">
    <name type="scientific">Dreissena polymorpha</name>
    <name type="common">Zebra mussel</name>
    <name type="synonym">Mytilus polymorpha</name>
    <dbReference type="NCBI Taxonomy" id="45954"/>
    <lineage>
        <taxon>Eukaryota</taxon>
        <taxon>Metazoa</taxon>
        <taxon>Spiralia</taxon>
        <taxon>Lophotrochozoa</taxon>
        <taxon>Mollusca</taxon>
        <taxon>Bivalvia</taxon>
        <taxon>Autobranchia</taxon>
        <taxon>Heteroconchia</taxon>
        <taxon>Euheterodonta</taxon>
        <taxon>Imparidentia</taxon>
        <taxon>Neoheterodontei</taxon>
        <taxon>Myida</taxon>
        <taxon>Dreissenoidea</taxon>
        <taxon>Dreissenidae</taxon>
        <taxon>Dreissena</taxon>
    </lineage>
</organism>
<dbReference type="GO" id="GO:0004553">
    <property type="term" value="F:hydrolase activity, hydrolyzing O-glycosyl compounds"/>
    <property type="evidence" value="ECO:0007669"/>
    <property type="project" value="InterPro"/>
</dbReference>
<feature type="signal peptide" evidence="5">
    <location>
        <begin position="1"/>
        <end position="17"/>
    </location>
</feature>
<feature type="chain" id="PRO_5039614772" description="Glycoside hydrolase family 5 domain-containing protein" evidence="5">
    <location>
        <begin position="18"/>
        <end position="401"/>
    </location>
</feature>
<dbReference type="PANTHER" id="PTHR37398:SF3">
    <property type="entry name" value="GLYCOSIDE HYDROLASE FAMILY 5 DOMAIN-CONTAINING PROTEIN"/>
    <property type="match status" value="1"/>
</dbReference>
<dbReference type="InterPro" id="IPR001547">
    <property type="entry name" value="Glyco_hydro_5"/>
</dbReference>
<accession>A0A9D4IKW1</accession>
<evidence type="ECO:0000256" key="5">
    <source>
        <dbReference type="SAM" id="SignalP"/>
    </source>
</evidence>
<comment type="similarity">
    <text evidence="1 4">Belongs to the glycosyl hydrolase 5 (cellulase A) family.</text>
</comment>
<dbReference type="Pfam" id="PF00150">
    <property type="entry name" value="Cellulase"/>
    <property type="match status" value="1"/>
</dbReference>